<dbReference type="CDD" id="cd03450">
    <property type="entry name" value="NodN"/>
    <property type="match status" value="1"/>
</dbReference>
<dbReference type="Pfam" id="PF01575">
    <property type="entry name" value="MaoC_dehydratas"/>
    <property type="match status" value="1"/>
</dbReference>
<gene>
    <name evidence="2" type="ORF">KX928_16490</name>
</gene>
<dbReference type="PANTHER" id="PTHR42993">
    <property type="entry name" value="MAOC-LIKE DEHYDRATASE DOMAIN-CONTAINING PROTEIN"/>
    <property type="match status" value="1"/>
</dbReference>
<evidence type="ECO:0000313" key="2">
    <source>
        <dbReference type="EMBL" id="MBW4709391.1"/>
    </source>
</evidence>
<evidence type="ECO:0000259" key="1">
    <source>
        <dbReference type="Pfam" id="PF01575"/>
    </source>
</evidence>
<dbReference type="AlphaFoldDB" id="A0A9X1FXI9"/>
<protein>
    <submittedName>
        <fullName evidence="2">MaoC family dehydratase</fullName>
    </submittedName>
</protein>
<comment type="caution">
    <text evidence="2">The sequence shown here is derived from an EMBL/GenBank/DDBJ whole genome shotgun (WGS) entry which is preliminary data.</text>
</comment>
<sequence length="148" mass="16077">MNPETLPALVGTDIGCSDWVSVTQARIDAFAEATDDRQFIHLDAGAAAETGFGGTVAHGFLTLSMLSSMAYNALPRLAGQSASVNYGFDKVRFVAPVRSGSDIRAHFQLAEATRRPDGSVILRYDVEVEIRGKEKPALIADWRVLYLF</sequence>
<dbReference type="InterPro" id="IPR002539">
    <property type="entry name" value="MaoC-like_dom"/>
</dbReference>
<dbReference type="InterPro" id="IPR039375">
    <property type="entry name" value="NodN-like"/>
</dbReference>
<organism evidence="2 3">
    <name type="scientific">Roseobacter insulae</name>
    <dbReference type="NCBI Taxonomy" id="2859783"/>
    <lineage>
        <taxon>Bacteria</taxon>
        <taxon>Pseudomonadati</taxon>
        <taxon>Pseudomonadota</taxon>
        <taxon>Alphaproteobacteria</taxon>
        <taxon>Rhodobacterales</taxon>
        <taxon>Roseobacteraceae</taxon>
        <taxon>Roseobacter</taxon>
    </lineage>
</organism>
<dbReference type="EMBL" id="JAHXDN010000004">
    <property type="protein sequence ID" value="MBW4709391.1"/>
    <property type="molecule type" value="Genomic_DNA"/>
</dbReference>
<dbReference type="Proteomes" id="UP001138661">
    <property type="component" value="Unassembled WGS sequence"/>
</dbReference>
<evidence type="ECO:0000313" key="3">
    <source>
        <dbReference type="Proteomes" id="UP001138661"/>
    </source>
</evidence>
<feature type="domain" description="MaoC-like" evidence="1">
    <location>
        <begin position="10"/>
        <end position="115"/>
    </location>
</feature>
<proteinExistence type="predicted"/>
<accession>A0A9X1FXI9</accession>
<name>A0A9X1FXI9_9RHOB</name>
<reference evidence="2" key="1">
    <citation type="submission" date="2021-07" db="EMBL/GenBank/DDBJ databases">
        <title>Roseobacter insulae sp. nov., isolated from a tidal flat.</title>
        <authorList>
            <person name="Park S."/>
            <person name="Yoon J.-H."/>
        </authorList>
    </citation>
    <scope>NUCLEOTIDE SEQUENCE</scope>
    <source>
        <strain evidence="2">YSTF-M11</strain>
    </source>
</reference>
<keyword evidence="3" id="KW-1185">Reference proteome</keyword>
<dbReference type="PANTHER" id="PTHR42993:SF1">
    <property type="entry name" value="MAOC-LIKE DEHYDRATASE DOMAIN-CONTAINING PROTEIN"/>
    <property type="match status" value="1"/>
</dbReference>